<evidence type="ECO:0000313" key="6">
    <source>
        <dbReference type="EMBL" id="SEE48035.1"/>
    </source>
</evidence>
<evidence type="ECO:0000313" key="5">
    <source>
        <dbReference type="EMBL" id="PTC27570.1"/>
    </source>
</evidence>
<evidence type="ECO:0000313" key="8">
    <source>
        <dbReference type="Proteomes" id="UP000199129"/>
    </source>
</evidence>
<reference evidence="6 8" key="3">
    <citation type="submission" date="2016-10" db="EMBL/GenBank/DDBJ databases">
        <authorList>
            <person name="de Groot N.N."/>
        </authorList>
    </citation>
    <scope>NUCLEOTIDE SEQUENCE [LARGE SCALE GENOMIC DNA]</scope>
    <source>
        <strain evidence="6 8">BS3265</strain>
    </source>
</reference>
<organism evidence="6 8">
    <name type="scientific">Pseudomonas palleroniana</name>
    <dbReference type="NCBI Taxonomy" id="191390"/>
    <lineage>
        <taxon>Bacteria</taxon>
        <taxon>Pseudomonadati</taxon>
        <taxon>Pseudomonadota</taxon>
        <taxon>Gammaproteobacteria</taxon>
        <taxon>Pseudomonadales</taxon>
        <taxon>Pseudomonadaceae</taxon>
        <taxon>Pseudomonas</taxon>
    </lineage>
</organism>
<keyword evidence="1" id="KW-0812">Transmembrane</keyword>
<accession>A0A1H5J677</accession>
<gene>
    <name evidence="4" type="ORF">AWV77_18910</name>
    <name evidence="5" type="ORF">C9383_12595</name>
    <name evidence="3" type="ORF">F7R03_16690</name>
    <name evidence="6" type="ORF">SAMN04490198_1594</name>
</gene>
<dbReference type="EMBL" id="PYWX01000034">
    <property type="protein sequence ID" value="PTC27570.1"/>
    <property type="molecule type" value="Genomic_DNA"/>
</dbReference>
<dbReference type="EMBL" id="VZPQ01000009">
    <property type="protein sequence ID" value="KAB0566071.1"/>
    <property type="molecule type" value="Genomic_DNA"/>
</dbReference>
<proteinExistence type="predicted"/>
<evidence type="ECO:0000313" key="3">
    <source>
        <dbReference type="EMBL" id="KAB0566071.1"/>
    </source>
</evidence>
<dbReference type="EMBL" id="FNUA01000002">
    <property type="protein sequence ID" value="SEE48035.1"/>
    <property type="molecule type" value="Genomic_DNA"/>
</dbReference>
<dbReference type="Pfam" id="PF07811">
    <property type="entry name" value="TadE"/>
    <property type="match status" value="1"/>
</dbReference>
<dbReference type="EMBL" id="LRMR01000028">
    <property type="protein sequence ID" value="KWU49301.1"/>
    <property type="molecule type" value="Genomic_DNA"/>
</dbReference>
<dbReference type="RefSeq" id="WP_060755711.1">
    <property type="nucleotide sequence ID" value="NZ_FNUA01000002.1"/>
</dbReference>
<dbReference type="AlphaFoldDB" id="A0A1H5J677"/>
<evidence type="ECO:0000259" key="2">
    <source>
        <dbReference type="Pfam" id="PF07811"/>
    </source>
</evidence>
<feature type="transmembrane region" description="Helical" evidence="1">
    <location>
        <begin position="12"/>
        <end position="32"/>
    </location>
</feature>
<evidence type="ECO:0000313" key="4">
    <source>
        <dbReference type="EMBL" id="KWU49301.1"/>
    </source>
</evidence>
<dbReference type="Proteomes" id="UP000240476">
    <property type="component" value="Unassembled WGS sequence"/>
</dbReference>
<reference evidence="7" key="2">
    <citation type="submission" date="2016-01" db="EMBL/GenBank/DDBJ databases">
        <authorList>
            <person name="Gamez R.M."/>
            <person name="Rodriguez F."/>
            <person name="Bernal J.F."/>
            <person name="Agarwala R."/>
            <person name="Landsman D."/>
            <person name="Marino-Ramirez L."/>
        </authorList>
    </citation>
    <scope>NUCLEOTIDE SEQUENCE [LARGE SCALE GENOMIC DNA]</scope>
    <source>
        <strain evidence="7">Ps006</strain>
    </source>
</reference>
<dbReference type="Proteomes" id="UP000199129">
    <property type="component" value="Unassembled WGS sequence"/>
</dbReference>
<accession>A0A0X7K0U8</accession>
<sequence>MRTSLPKKQKGTAAIEFVAVFMIFFGVFYAMVSYSLPLLLKQSFNQATAEAVRLVVGLDPTMQGYDAAVINMANTTVATRLGWLPAAFNFNAATQVTTTLVSGLVTVKINYPTANLQNVMPFIVLPGIGSVPQLPATLQAQSSLQF</sequence>
<reference evidence="4" key="1">
    <citation type="submission" date="2016-01" db="EMBL/GenBank/DDBJ databases">
        <authorList>
            <person name="McClelland M."/>
            <person name="Jain A."/>
            <person name="Saraogi P."/>
            <person name="Mendelson R."/>
            <person name="Westerman R."/>
            <person name="SanMiguel P."/>
            <person name="Csonka L."/>
        </authorList>
    </citation>
    <scope>NUCLEOTIDE SEQUENCE [LARGE SCALE GENOMIC DNA]</scope>
    <source>
        <strain evidence="4">Ps006</strain>
    </source>
</reference>
<dbReference type="InterPro" id="IPR012495">
    <property type="entry name" value="TadE-like_dom"/>
</dbReference>
<keyword evidence="1" id="KW-1133">Transmembrane helix</keyword>
<dbReference type="Proteomes" id="UP000067111">
    <property type="component" value="Unassembled WGS sequence"/>
</dbReference>
<evidence type="ECO:0000313" key="7">
    <source>
        <dbReference type="Proteomes" id="UP000067111"/>
    </source>
</evidence>
<evidence type="ECO:0000313" key="10">
    <source>
        <dbReference type="Proteomes" id="UP000423257"/>
    </source>
</evidence>
<reference evidence="3 10" key="5">
    <citation type="submission" date="2019-09" db="EMBL/GenBank/DDBJ databases">
        <title>Draft genome sequences of 48 bacterial type strains from the CCUG.</title>
        <authorList>
            <person name="Tunovic T."/>
            <person name="Pineiro-Iglesias B."/>
            <person name="Unosson C."/>
            <person name="Inganas E."/>
            <person name="Ohlen M."/>
            <person name="Cardew S."/>
            <person name="Jensie-Markopoulos S."/>
            <person name="Salva-Serra F."/>
            <person name="Jaen-Luchoro D."/>
            <person name="Karlsson R."/>
            <person name="Svensson-Stadler L."/>
            <person name="Chun J."/>
            <person name="Moore E."/>
        </authorList>
    </citation>
    <scope>NUCLEOTIDE SEQUENCE [LARGE SCALE GENOMIC DNA]</scope>
    <source>
        <strain evidence="3 10">CCUG 51524</strain>
    </source>
</reference>
<evidence type="ECO:0000313" key="9">
    <source>
        <dbReference type="Proteomes" id="UP000240476"/>
    </source>
</evidence>
<keyword evidence="9" id="KW-1185">Reference proteome</keyword>
<protein>
    <submittedName>
        <fullName evidence="3 4">Pilus assembly protein</fullName>
    </submittedName>
    <submittedName>
        <fullName evidence="6">TadE-like protein</fullName>
    </submittedName>
</protein>
<evidence type="ECO:0000256" key="1">
    <source>
        <dbReference type="SAM" id="Phobius"/>
    </source>
</evidence>
<feature type="domain" description="TadE-like" evidence="2">
    <location>
        <begin position="11"/>
        <end position="53"/>
    </location>
</feature>
<dbReference type="Proteomes" id="UP000423257">
    <property type="component" value="Unassembled WGS sequence"/>
</dbReference>
<name>A0A1H5J677_9PSED</name>
<dbReference type="OrthoDB" id="5574209at2"/>
<keyword evidence="1" id="KW-0472">Membrane</keyword>
<reference evidence="5 9" key="4">
    <citation type="submission" date="2018-03" db="EMBL/GenBank/DDBJ databases">
        <title>Draft genome sequence of the type strain of Pseudomonas palleroniana LMG 23076, isolated from rice in Cameroon.</title>
        <authorList>
            <person name="Tambong J.T."/>
        </authorList>
    </citation>
    <scope>NUCLEOTIDE SEQUENCE [LARGE SCALE GENOMIC DNA]</scope>
    <source>
        <strain evidence="5 9">LMG 23076</strain>
    </source>
</reference>